<organism evidence="5 6">
    <name type="scientific">Paracoccus saliphilus</name>
    <dbReference type="NCBI Taxonomy" id="405559"/>
    <lineage>
        <taxon>Bacteria</taxon>
        <taxon>Pseudomonadati</taxon>
        <taxon>Pseudomonadota</taxon>
        <taxon>Alphaproteobacteria</taxon>
        <taxon>Rhodobacterales</taxon>
        <taxon>Paracoccaceae</taxon>
        <taxon>Paracoccus</taxon>
    </lineage>
</organism>
<dbReference type="InterPro" id="IPR026289">
    <property type="entry name" value="SBP_TakP-like"/>
</dbReference>
<dbReference type="NCBIfam" id="TIGR01409">
    <property type="entry name" value="TAT_signal_seq"/>
    <property type="match status" value="1"/>
</dbReference>
<keyword evidence="2 4" id="KW-0732">Signal</keyword>
<dbReference type="InterPro" id="IPR019546">
    <property type="entry name" value="TAT_signal_bac_arc"/>
</dbReference>
<dbReference type="EMBL" id="CP067140">
    <property type="protein sequence ID" value="WCR05222.1"/>
    <property type="molecule type" value="Genomic_DNA"/>
</dbReference>
<comment type="subcellular location">
    <subcellularLocation>
        <location evidence="1">Periplasm</location>
    </subcellularLocation>
</comment>
<protein>
    <submittedName>
        <fullName evidence="5">TRAP transporter substrate-binding protein</fullName>
    </submittedName>
</protein>
<evidence type="ECO:0000256" key="4">
    <source>
        <dbReference type="SAM" id="SignalP"/>
    </source>
</evidence>
<sequence length="374" mass="40919">MDRRSFLTRASVGGAAAAAGSTLAAPAIAQESPTINWRLASSFPKSLDTIYGGGEELSTRLKEASDGKFNIQVFAAGEIVPGLDAINAATDGTVESAHSVGYYNWGKDPAFACGADLPFMFSARAKAAYNYHGGGNENYNEFLDQYSLVAYPGGNTGVQMGGWYRKEINSLEDLKGLKMRIAGLAGRVVEKLGVVPQQVAGGDVYPSLEKGTIDAAEWVGPYDDSKLGFQKVAPYYYYPGFWEGGPTVSFFFNKAKFEELPESYKSLLRTSCQSVDQNMLAKYDMKNPAALKELVGSGAELRSFSEDVMVAAFEASNEVYAELSAENEWFKKQYEAMLQYRDDWYLYAQTAEYTFDTFMMIQQRNGKLAVGGGE</sequence>
<dbReference type="PIRSF" id="PIRSF039026">
    <property type="entry name" value="SiaP"/>
    <property type="match status" value="1"/>
</dbReference>
<dbReference type="InterPro" id="IPR018389">
    <property type="entry name" value="DctP_fam"/>
</dbReference>
<dbReference type="PANTHER" id="PTHR33376:SF5">
    <property type="entry name" value="EXTRACYTOPLASMIC SOLUTE RECEPTOR PROTEIN"/>
    <property type="match status" value="1"/>
</dbReference>
<evidence type="ECO:0000256" key="2">
    <source>
        <dbReference type="ARBA" id="ARBA00022729"/>
    </source>
</evidence>
<dbReference type="InterPro" id="IPR038404">
    <property type="entry name" value="TRAP_DctP_sf"/>
</dbReference>
<dbReference type="Gene3D" id="3.40.190.170">
    <property type="entry name" value="Bacterial extracellular solute-binding protein, family 7"/>
    <property type="match status" value="1"/>
</dbReference>
<gene>
    <name evidence="5" type="ORF">JHX88_08705</name>
</gene>
<dbReference type="Pfam" id="PF03480">
    <property type="entry name" value="DctP"/>
    <property type="match status" value="1"/>
</dbReference>
<evidence type="ECO:0000256" key="1">
    <source>
        <dbReference type="ARBA" id="ARBA00004418"/>
    </source>
</evidence>
<dbReference type="PANTHER" id="PTHR33376">
    <property type="match status" value="1"/>
</dbReference>
<dbReference type="PROSITE" id="PS51318">
    <property type="entry name" value="TAT"/>
    <property type="match status" value="1"/>
</dbReference>
<name>A0ABY7SDT9_9RHOB</name>
<dbReference type="Gene3D" id="3.40.190.10">
    <property type="entry name" value="Periplasmic binding protein-like II"/>
    <property type="match status" value="1"/>
</dbReference>
<dbReference type="Proteomes" id="UP001215549">
    <property type="component" value="Chromosome"/>
</dbReference>
<reference evidence="5 6" key="1">
    <citation type="submission" date="2021-01" db="EMBL/GenBank/DDBJ databases">
        <title>Biogeographic distribution of Paracoccus.</title>
        <authorList>
            <person name="Hollensteiner J."/>
            <person name="Leineberger J."/>
            <person name="Brinkhoff T."/>
            <person name="Daniel R."/>
        </authorList>
    </citation>
    <scope>NUCLEOTIDE SEQUENCE [LARGE SCALE GENOMIC DNA]</scope>
    <source>
        <strain evidence="5 6">DSM 18447</strain>
    </source>
</reference>
<proteinExistence type="predicted"/>
<dbReference type="RefSeq" id="WP_141225923.1">
    <property type="nucleotide sequence ID" value="NZ_CP067140.1"/>
</dbReference>
<dbReference type="NCBIfam" id="NF037995">
    <property type="entry name" value="TRAP_S1"/>
    <property type="match status" value="1"/>
</dbReference>
<keyword evidence="3" id="KW-0574">Periplasm</keyword>
<feature type="signal peptide" evidence="4">
    <location>
        <begin position="1"/>
        <end position="29"/>
    </location>
</feature>
<evidence type="ECO:0000256" key="3">
    <source>
        <dbReference type="ARBA" id="ARBA00022764"/>
    </source>
</evidence>
<accession>A0ABY7SDT9</accession>
<evidence type="ECO:0000313" key="5">
    <source>
        <dbReference type="EMBL" id="WCR05222.1"/>
    </source>
</evidence>
<evidence type="ECO:0000313" key="6">
    <source>
        <dbReference type="Proteomes" id="UP001215549"/>
    </source>
</evidence>
<feature type="chain" id="PRO_5045897787" evidence="4">
    <location>
        <begin position="30"/>
        <end position="374"/>
    </location>
</feature>
<dbReference type="InterPro" id="IPR006311">
    <property type="entry name" value="TAT_signal"/>
</dbReference>
<keyword evidence="6" id="KW-1185">Reference proteome</keyword>